<dbReference type="AlphaFoldDB" id="A0A2W7N3N8"/>
<keyword evidence="5" id="KW-1185">Reference proteome</keyword>
<evidence type="ECO:0000256" key="2">
    <source>
        <dbReference type="SAM" id="Phobius"/>
    </source>
</evidence>
<evidence type="ECO:0000313" key="5">
    <source>
        <dbReference type="Proteomes" id="UP000249239"/>
    </source>
</evidence>
<keyword evidence="2" id="KW-1133">Transmembrane helix</keyword>
<keyword evidence="2" id="KW-0472">Membrane</keyword>
<dbReference type="PANTHER" id="PTHR37423">
    <property type="entry name" value="SOLUBLE LYTIC MUREIN TRANSGLYCOSYLASE-RELATED"/>
    <property type="match status" value="1"/>
</dbReference>
<comment type="similarity">
    <text evidence="1">Belongs to the transglycosylase Slt family.</text>
</comment>
<dbReference type="Pfam" id="PF01464">
    <property type="entry name" value="SLT"/>
    <property type="match status" value="1"/>
</dbReference>
<evidence type="ECO:0000259" key="3">
    <source>
        <dbReference type="Pfam" id="PF01464"/>
    </source>
</evidence>
<protein>
    <submittedName>
        <fullName evidence="4">Transglycosylase-like protein with SLT domain</fullName>
    </submittedName>
</protein>
<dbReference type="InterPro" id="IPR008258">
    <property type="entry name" value="Transglycosylase_SLT_dom_1"/>
</dbReference>
<dbReference type="InterPro" id="IPR023346">
    <property type="entry name" value="Lysozyme-like_dom_sf"/>
</dbReference>
<keyword evidence="2" id="KW-0812">Transmembrane</keyword>
<feature type="domain" description="Transglycosylase SLT" evidence="3">
    <location>
        <begin position="100"/>
        <end position="211"/>
    </location>
</feature>
<dbReference type="Gene3D" id="1.10.530.10">
    <property type="match status" value="1"/>
</dbReference>
<dbReference type="Proteomes" id="UP000249239">
    <property type="component" value="Unassembled WGS sequence"/>
</dbReference>
<comment type="caution">
    <text evidence="4">The sequence shown here is derived from an EMBL/GenBank/DDBJ whole genome shotgun (WGS) entry which is preliminary data.</text>
</comment>
<name>A0A2W7N3N8_9BACT</name>
<feature type="transmembrane region" description="Helical" evidence="2">
    <location>
        <begin position="7"/>
        <end position="28"/>
    </location>
</feature>
<evidence type="ECO:0000313" key="4">
    <source>
        <dbReference type="EMBL" id="PZX12967.1"/>
    </source>
</evidence>
<proteinExistence type="inferred from homology"/>
<dbReference type="PANTHER" id="PTHR37423:SF2">
    <property type="entry name" value="MEMBRANE-BOUND LYTIC MUREIN TRANSGLYCOSYLASE C"/>
    <property type="match status" value="1"/>
</dbReference>
<dbReference type="RefSeq" id="WP_221621362.1">
    <property type="nucleotide sequence ID" value="NZ_QKZK01000028.1"/>
</dbReference>
<organism evidence="4 5">
    <name type="scientific">Breznakibacter xylanolyticus</name>
    <dbReference type="NCBI Taxonomy" id="990"/>
    <lineage>
        <taxon>Bacteria</taxon>
        <taxon>Pseudomonadati</taxon>
        <taxon>Bacteroidota</taxon>
        <taxon>Bacteroidia</taxon>
        <taxon>Marinilabiliales</taxon>
        <taxon>Marinilabiliaceae</taxon>
        <taxon>Breznakibacter</taxon>
    </lineage>
</organism>
<sequence length="305" mass="34544">MSSRTSLFIRIGSISMGIIAAILIIQLFTHSTLPNTEQPDHSQIIHAAFPLPESADFCGEKVPLDRYDVREGLDREIQVNAFWHSQTLLFIKRANRFFPIIEPILKQEGVPDDFKYLAVIESSLMVRAQSPAGASGLWQFMTETAKSYGLEVNKEVDERYHIEKSTAAACRYLKSAKQKLGTWTMAAASYNAGMAGVNKQLTLQKEEDYYNILFGEETGRYVYRILAVKEIMSYPDKYGFNLTESDLYAPITTSSIEVSDAITNFADFAKQNGTNYKTLKNLNSWLRDTKLTNLSKKTYQIKIPQ</sequence>
<gene>
    <name evidence="4" type="ORF">LX69_02771</name>
</gene>
<dbReference type="CDD" id="cd16894">
    <property type="entry name" value="MltD-like"/>
    <property type="match status" value="1"/>
</dbReference>
<dbReference type="SUPFAM" id="SSF53955">
    <property type="entry name" value="Lysozyme-like"/>
    <property type="match status" value="1"/>
</dbReference>
<dbReference type="EMBL" id="QKZK01000028">
    <property type="protein sequence ID" value="PZX12967.1"/>
    <property type="molecule type" value="Genomic_DNA"/>
</dbReference>
<reference evidence="4 5" key="1">
    <citation type="submission" date="2018-06" db="EMBL/GenBank/DDBJ databases">
        <title>Genomic Encyclopedia of Archaeal and Bacterial Type Strains, Phase II (KMG-II): from individual species to whole genera.</title>
        <authorList>
            <person name="Goeker M."/>
        </authorList>
    </citation>
    <scope>NUCLEOTIDE SEQUENCE [LARGE SCALE GENOMIC DNA]</scope>
    <source>
        <strain evidence="4 5">DSM 6779</strain>
    </source>
</reference>
<accession>A0A2W7N3N8</accession>
<evidence type="ECO:0000256" key="1">
    <source>
        <dbReference type="ARBA" id="ARBA00007734"/>
    </source>
</evidence>